<protein>
    <submittedName>
        <fullName evidence="1">Uncharacterized protein</fullName>
    </submittedName>
</protein>
<feature type="non-terminal residue" evidence="1">
    <location>
        <position position="138"/>
    </location>
</feature>
<accession>A0A8J9US69</accession>
<organism evidence="1 2">
    <name type="scientific">Brenthis ino</name>
    <name type="common">lesser marbled fritillary</name>
    <dbReference type="NCBI Taxonomy" id="405034"/>
    <lineage>
        <taxon>Eukaryota</taxon>
        <taxon>Metazoa</taxon>
        <taxon>Ecdysozoa</taxon>
        <taxon>Arthropoda</taxon>
        <taxon>Hexapoda</taxon>
        <taxon>Insecta</taxon>
        <taxon>Pterygota</taxon>
        <taxon>Neoptera</taxon>
        <taxon>Endopterygota</taxon>
        <taxon>Lepidoptera</taxon>
        <taxon>Glossata</taxon>
        <taxon>Ditrysia</taxon>
        <taxon>Papilionoidea</taxon>
        <taxon>Nymphalidae</taxon>
        <taxon>Heliconiinae</taxon>
        <taxon>Argynnini</taxon>
        <taxon>Brenthis</taxon>
    </lineage>
</organism>
<reference evidence="1" key="1">
    <citation type="submission" date="2021-12" db="EMBL/GenBank/DDBJ databases">
        <authorList>
            <person name="Martin H S."/>
        </authorList>
    </citation>
    <scope>NUCLEOTIDE SEQUENCE</scope>
</reference>
<evidence type="ECO:0000313" key="2">
    <source>
        <dbReference type="Proteomes" id="UP000838878"/>
    </source>
</evidence>
<proteinExistence type="predicted"/>
<gene>
    <name evidence="1" type="ORF">BINO364_LOCUS11008</name>
</gene>
<sequence length="138" mass="15661">MIYEMVIDVSLQEGYVKIFSFKYVHYSFNYWAGCVDGIWSGFCLLRRNVCKMYVTAICHNCNILHTDTLLYQAITEQSQALMEQSQAISISYYNECEDINTKKDFGVPACISHCHALASSPPAATTKNNISNIHINTQ</sequence>
<dbReference type="Proteomes" id="UP000838878">
    <property type="component" value="Chromosome 5"/>
</dbReference>
<dbReference type="AlphaFoldDB" id="A0A8J9US69"/>
<evidence type="ECO:0000313" key="1">
    <source>
        <dbReference type="EMBL" id="CAH0725421.1"/>
    </source>
</evidence>
<keyword evidence="2" id="KW-1185">Reference proteome</keyword>
<dbReference type="EMBL" id="OV170225">
    <property type="protein sequence ID" value="CAH0725421.1"/>
    <property type="molecule type" value="Genomic_DNA"/>
</dbReference>
<name>A0A8J9US69_9NEOP</name>